<dbReference type="InterPro" id="IPR051419">
    <property type="entry name" value="Lys/N-term_MeTrsfase_sf"/>
</dbReference>
<dbReference type="OrthoDB" id="411785at2759"/>
<organism evidence="6 7">
    <name type="scientific">Heligmosomoides polygyrus</name>
    <name type="common">Parasitic roundworm</name>
    <dbReference type="NCBI Taxonomy" id="6339"/>
    <lineage>
        <taxon>Eukaryota</taxon>
        <taxon>Metazoa</taxon>
        <taxon>Ecdysozoa</taxon>
        <taxon>Nematoda</taxon>
        <taxon>Chromadorea</taxon>
        <taxon>Rhabditida</taxon>
        <taxon>Rhabditina</taxon>
        <taxon>Rhabditomorpha</taxon>
        <taxon>Strongyloidea</taxon>
        <taxon>Heligmosomidae</taxon>
        <taxon>Heligmosomoides</taxon>
    </lineage>
</organism>
<evidence type="ECO:0000313" key="6">
    <source>
        <dbReference type="Proteomes" id="UP000050761"/>
    </source>
</evidence>
<reference evidence="7" key="2">
    <citation type="submission" date="2019-09" db="UniProtKB">
        <authorList>
            <consortium name="WormBaseParasite"/>
        </authorList>
    </citation>
    <scope>IDENTIFICATION</scope>
</reference>
<dbReference type="PANTHER" id="PTHR12176">
    <property type="entry name" value="SAM-DEPENDENT METHYLTRANSFERASE SUPERFAMILY PROTEIN"/>
    <property type="match status" value="1"/>
</dbReference>
<keyword evidence="3" id="KW-0808">Transferase</keyword>
<dbReference type="GO" id="GO:0032259">
    <property type="term" value="P:methylation"/>
    <property type="evidence" value="ECO:0007669"/>
    <property type="project" value="UniProtKB-KW"/>
</dbReference>
<comment type="similarity">
    <text evidence="1">Belongs to the methyltransferase superfamily.</text>
</comment>
<dbReference type="InterPro" id="IPR029063">
    <property type="entry name" value="SAM-dependent_MTases_sf"/>
</dbReference>
<dbReference type="AlphaFoldDB" id="A0A183GBJ7"/>
<dbReference type="GO" id="GO:0008757">
    <property type="term" value="F:S-adenosylmethionine-dependent methyltransferase activity"/>
    <property type="evidence" value="ECO:0007669"/>
    <property type="project" value="InterPro"/>
</dbReference>
<dbReference type="InterPro" id="IPR013216">
    <property type="entry name" value="Methyltransf_11"/>
</dbReference>
<evidence type="ECO:0000259" key="4">
    <source>
        <dbReference type="Pfam" id="PF08241"/>
    </source>
</evidence>
<dbReference type="EMBL" id="UZAH01031396">
    <property type="protein sequence ID" value="VDP15259.1"/>
    <property type="molecule type" value="Genomic_DNA"/>
</dbReference>
<proteinExistence type="inferred from homology"/>
<dbReference type="SUPFAM" id="SSF53335">
    <property type="entry name" value="S-adenosyl-L-methionine-dependent methyltransferases"/>
    <property type="match status" value="1"/>
</dbReference>
<dbReference type="Pfam" id="PF08241">
    <property type="entry name" value="Methyltransf_11"/>
    <property type="match status" value="1"/>
</dbReference>
<keyword evidence="2" id="KW-0489">Methyltransferase</keyword>
<gene>
    <name evidence="5" type="ORF">HPBE_LOCUS19481</name>
</gene>
<dbReference type="Proteomes" id="UP000050761">
    <property type="component" value="Unassembled WGS sequence"/>
</dbReference>
<dbReference type="PANTHER" id="PTHR12176:SF80">
    <property type="entry name" value="EEF1A LYSINE METHYLTRANSFERASE 4"/>
    <property type="match status" value="1"/>
</dbReference>
<accession>A0A3P8ETJ9</accession>
<evidence type="ECO:0000256" key="2">
    <source>
        <dbReference type="ARBA" id="ARBA00022603"/>
    </source>
</evidence>
<evidence type="ECO:0000256" key="1">
    <source>
        <dbReference type="ARBA" id="ARBA00008361"/>
    </source>
</evidence>
<sequence length="146" mass="16565">MGFKNITNVDFSKVLVDAGRAAHPEIEWICDDIRSLSKIPSDSFDVVLEKATLETLFVKEESSWSPSDYALQAIDDVLKSPHFRVPALLRMPGWSITVDEFGESFHYYVYTMQLGEETSEEIRERFTSLAPDWGRPVAATELTSNE</sequence>
<protein>
    <submittedName>
        <fullName evidence="7">Methyltransf_11 domain-containing protein</fullName>
    </submittedName>
</protein>
<evidence type="ECO:0000256" key="3">
    <source>
        <dbReference type="ARBA" id="ARBA00022679"/>
    </source>
</evidence>
<dbReference type="Gene3D" id="3.40.50.150">
    <property type="entry name" value="Vaccinia Virus protein VP39"/>
    <property type="match status" value="1"/>
</dbReference>
<accession>A0A183GBJ7</accession>
<name>A0A183GBJ7_HELPZ</name>
<evidence type="ECO:0000313" key="5">
    <source>
        <dbReference type="EMBL" id="VDP15259.1"/>
    </source>
</evidence>
<reference evidence="5 6" key="1">
    <citation type="submission" date="2018-11" db="EMBL/GenBank/DDBJ databases">
        <authorList>
            <consortium name="Pathogen Informatics"/>
        </authorList>
    </citation>
    <scope>NUCLEOTIDE SEQUENCE [LARGE SCALE GENOMIC DNA]</scope>
</reference>
<feature type="domain" description="Methyltransferase type 11" evidence="4">
    <location>
        <begin position="4"/>
        <end position="60"/>
    </location>
</feature>
<evidence type="ECO:0000313" key="7">
    <source>
        <dbReference type="WBParaSite" id="HPBE_0001948201-mRNA-1"/>
    </source>
</evidence>
<dbReference type="WBParaSite" id="HPBE_0001948201-mRNA-1">
    <property type="protein sequence ID" value="HPBE_0001948201-mRNA-1"/>
    <property type="gene ID" value="HPBE_0001948201"/>
</dbReference>
<keyword evidence="6" id="KW-1185">Reference proteome</keyword>